<dbReference type="PANTHER" id="PTHR10887:SF341">
    <property type="entry name" value="NFX1-TYPE ZINC FINGER-CONTAINING PROTEIN 1"/>
    <property type="match status" value="1"/>
</dbReference>
<feature type="transmembrane region" description="Helical" evidence="3">
    <location>
        <begin position="843"/>
        <end position="869"/>
    </location>
</feature>
<evidence type="ECO:0000256" key="1">
    <source>
        <dbReference type="ARBA" id="ARBA00022806"/>
    </source>
</evidence>
<feature type="domain" description="DNA2/NAM7 helicase helicase" evidence="4">
    <location>
        <begin position="368"/>
        <end position="749"/>
    </location>
</feature>
<comment type="caution">
    <text evidence="7">The sequence shown here is derived from an EMBL/GenBank/DDBJ whole genome shotgun (WGS) entry which is preliminary data.</text>
</comment>
<dbReference type="AlphaFoldDB" id="A0A0G2DWF1"/>
<dbReference type="Pfam" id="PF13086">
    <property type="entry name" value="AAA_11"/>
    <property type="match status" value="1"/>
</dbReference>
<dbReference type="SUPFAM" id="SSF52540">
    <property type="entry name" value="P-loop containing nucleoside triphosphate hydrolases"/>
    <property type="match status" value="1"/>
</dbReference>
<gene>
    <name evidence="7" type="ORF">UCRPC4_g06408</name>
</gene>
<dbReference type="Proteomes" id="UP000053317">
    <property type="component" value="Unassembled WGS sequence"/>
</dbReference>
<dbReference type="GO" id="GO:0004386">
    <property type="term" value="F:helicase activity"/>
    <property type="evidence" value="ECO:0007669"/>
    <property type="project" value="InterPro"/>
</dbReference>
<dbReference type="Gene3D" id="3.40.50.300">
    <property type="entry name" value="P-loop containing nucleotide triphosphate hydrolases"/>
    <property type="match status" value="3"/>
</dbReference>
<feature type="domain" description="ZNFX1" evidence="6">
    <location>
        <begin position="179"/>
        <end position="287"/>
    </location>
</feature>
<dbReference type="Pfam" id="PF13087">
    <property type="entry name" value="AAA_12"/>
    <property type="match status" value="1"/>
</dbReference>
<evidence type="ECO:0000259" key="4">
    <source>
        <dbReference type="Pfam" id="PF13086"/>
    </source>
</evidence>
<dbReference type="CDD" id="cd18808">
    <property type="entry name" value="SF1_C_Upf1"/>
    <property type="match status" value="1"/>
</dbReference>
<keyword evidence="3" id="KW-1133">Transmembrane helix</keyword>
<reference evidence="7 8" key="1">
    <citation type="submission" date="2015-05" db="EMBL/GenBank/DDBJ databases">
        <title>Distinctive expansion of gene families associated with plant cell wall degradation and secondary metabolism in the genomes of grapevine trunk pathogens.</title>
        <authorList>
            <person name="Lawrence D.P."/>
            <person name="Travadon R."/>
            <person name="Rolshausen P.E."/>
            <person name="Baumgartner K."/>
        </authorList>
    </citation>
    <scope>NUCLEOTIDE SEQUENCE [LARGE SCALE GENOMIC DNA]</scope>
    <source>
        <strain evidence="7">UCRPC4</strain>
    </source>
</reference>
<dbReference type="OrthoDB" id="409395at2759"/>
<evidence type="ECO:0000256" key="2">
    <source>
        <dbReference type="SAM" id="MobiDB-lite"/>
    </source>
</evidence>
<dbReference type="InterPro" id="IPR041677">
    <property type="entry name" value="DNA2/NAM7_AAA_11"/>
</dbReference>
<proteinExistence type="predicted"/>
<feature type="compositionally biased region" description="Low complexity" evidence="2">
    <location>
        <begin position="923"/>
        <end position="934"/>
    </location>
</feature>
<keyword evidence="3" id="KW-0812">Transmembrane</keyword>
<keyword evidence="1" id="KW-0347">Helicase</keyword>
<keyword evidence="8" id="KW-1185">Reference proteome</keyword>
<evidence type="ECO:0000313" key="7">
    <source>
        <dbReference type="EMBL" id="KKY15252.1"/>
    </source>
</evidence>
<dbReference type="InterPro" id="IPR041679">
    <property type="entry name" value="DNA2/NAM7-like_C"/>
</dbReference>
<name>A0A0G2DWF1_PHACM</name>
<keyword evidence="3" id="KW-0472">Membrane</keyword>
<dbReference type="InterPro" id="IPR045055">
    <property type="entry name" value="DNA2/NAM7-like"/>
</dbReference>
<dbReference type="Pfam" id="PF25396">
    <property type="entry name" value="ZNFX1"/>
    <property type="match status" value="1"/>
</dbReference>
<keyword evidence="1" id="KW-0378">Hydrolase</keyword>
<dbReference type="GO" id="GO:0031048">
    <property type="term" value="P:regulatory ncRNA-mediated heterochromatin formation"/>
    <property type="evidence" value="ECO:0007669"/>
    <property type="project" value="TreeGrafter"/>
</dbReference>
<protein>
    <submittedName>
        <fullName evidence="7">Putative atp binding</fullName>
    </submittedName>
</protein>
<accession>A0A0G2DWF1</accession>
<keyword evidence="1" id="KW-0547">Nucleotide-binding</keyword>
<feature type="domain" description="DNA2/NAM7 helicase-like C-terminal" evidence="5">
    <location>
        <begin position="762"/>
        <end position="912"/>
    </location>
</feature>
<evidence type="ECO:0000313" key="8">
    <source>
        <dbReference type="Proteomes" id="UP000053317"/>
    </source>
</evidence>
<dbReference type="EMBL" id="LCWF01000192">
    <property type="protein sequence ID" value="KKY15252.1"/>
    <property type="molecule type" value="Genomic_DNA"/>
</dbReference>
<keyword evidence="1" id="KW-0067">ATP-binding</keyword>
<evidence type="ECO:0000259" key="6">
    <source>
        <dbReference type="Pfam" id="PF25396"/>
    </source>
</evidence>
<sequence>MDRYLDAFHLIFIYKQVANHRVCGRTTSGIMRRGGGKRGRPGRGRDLQNYGSGFDRAMNAASEPSNAPFARTRMTTMNASEARDTSIALPNLKIRQYLRATDQTGITFNSGQCLSEIPTSEEIMSQVASDAFKITNNVSGPWASRQSYLETHYTLLREDSQRSLREAVQMFVKSPAMSDDQNVAIYEKVHVIGFTFTQQGLAARLRFSTARSPKKIFWEHSKRLISGTMVALSPAKDNFKTKCIIAIIAARPIDGITLIPPELDIYFARPEQIELDPQIEFVMVEARSGYYEATRHVMKAIKKLHLEKFPLSSHIVQLDPSIKSPKYLEQSPCIDLAAVTDKTSIADNQTKFDIIKDWPQESLPGTDLDNSQWSALHRILTKQLAIIQGPPGTGKTYVSVAALKILLANKCPEDPPIIVAAHTNHALDQLLRHVAKFEPDYIRLGGRSTDDEIKRRALYEVRRSLKIPPVKGGCFVSSIHQHKATTAELLETLAPITCSRDDATPILGSELFHSLGLLTNEQLESLSVGTAQWTGGDSTNEDPLSMWLGKSVIPFQVSYRDGTYGFQEETESQGDQEYEQLKELEAEQGVEEEDRDILNGTYKAIGDALTVPRSAYTAAGTAERYLERSTDLWTIPSAARGPVYSFLQKTAKEIIREEFRSRARSYQRVCQEVQIGKWERDAAILQTCKVVGLTMTGLSKYRPLISSLEPKIILIEEAAEALEAPVAVACVESLQQLILVGDHQQLQPSTSVQQLGRPPFNLQISLFERLVRNGIPYDTLLRQRRMDPEFRLLLTPIYKKLEDHPSVVNRPFVPGCKFKLWMFSHDFLESADSSFSKMNEREALMIVAFFNYLVLNGVPIHGITVLVFYNAQRKLILRELRKSSRLAGHYLNVVTVDSYQGEENAVVLLSLPEDFGKMDGGKKTPSPKKSQQSKLDSPGGWTKYADGGVVQDDRRLADNLRQQQLQTLPRLPEVLDNDNLELNYARQWQNGTTTNPVRYVEPPVLAEGIISETTQRISDGNGGYRTIYKHHYGPIRPNLLVAGHNLDGGASTEEEPLIEL</sequence>
<dbReference type="InterPro" id="IPR057373">
    <property type="entry name" value="ZNFX1"/>
</dbReference>
<dbReference type="GO" id="GO:0031380">
    <property type="term" value="C:nuclear RNA-directed RNA polymerase complex"/>
    <property type="evidence" value="ECO:0007669"/>
    <property type="project" value="TreeGrafter"/>
</dbReference>
<dbReference type="PANTHER" id="PTHR10887">
    <property type="entry name" value="DNA2/NAM7 HELICASE FAMILY"/>
    <property type="match status" value="1"/>
</dbReference>
<reference evidence="7 8" key="2">
    <citation type="submission" date="2015-05" db="EMBL/GenBank/DDBJ databases">
        <authorList>
            <person name="Morales-Cruz A."/>
            <person name="Amrine K.C."/>
            <person name="Cantu D."/>
        </authorList>
    </citation>
    <scope>NUCLEOTIDE SEQUENCE [LARGE SCALE GENOMIC DNA]</scope>
    <source>
        <strain evidence="7">UCRPC4</strain>
    </source>
</reference>
<evidence type="ECO:0000259" key="5">
    <source>
        <dbReference type="Pfam" id="PF13087"/>
    </source>
</evidence>
<feature type="region of interest" description="Disordered" evidence="2">
    <location>
        <begin position="918"/>
        <end position="942"/>
    </location>
</feature>
<dbReference type="InterPro" id="IPR047187">
    <property type="entry name" value="SF1_C_Upf1"/>
</dbReference>
<evidence type="ECO:0000256" key="3">
    <source>
        <dbReference type="SAM" id="Phobius"/>
    </source>
</evidence>
<organism evidence="7 8">
    <name type="scientific">Phaeomoniella chlamydospora</name>
    <name type="common">Phaeoacremonium chlamydosporum</name>
    <dbReference type="NCBI Taxonomy" id="158046"/>
    <lineage>
        <taxon>Eukaryota</taxon>
        <taxon>Fungi</taxon>
        <taxon>Dikarya</taxon>
        <taxon>Ascomycota</taxon>
        <taxon>Pezizomycotina</taxon>
        <taxon>Eurotiomycetes</taxon>
        <taxon>Chaetothyriomycetidae</taxon>
        <taxon>Phaeomoniellales</taxon>
        <taxon>Phaeomoniellaceae</taxon>
        <taxon>Phaeomoniella</taxon>
    </lineage>
</organism>
<dbReference type="InterPro" id="IPR027417">
    <property type="entry name" value="P-loop_NTPase"/>
</dbReference>